<dbReference type="InterPro" id="IPR050204">
    <property type="entry name" value="AraC_XylS_family_regulators"/>
</dbReference>
<evidence type="ECO:0000313" key="7">
    <source>
        <dbReference type="Proteomes" id="UP000646365"/>
    </source>
</evidence>
<dbReference type="PROSITE" id="PS00041">
    <property type="entry name" value="HTH_ARAC_FAMILY_1"/>
    <property type="match status" value="1"/>
</dbReference>
<dbReference type="Gene3D" id="1.10.10.60">
    <property type="entry name" value="Homeodomain-like"/>
    <property type="match status" value="1"/>
</dbReference>
<keyword evidence="4" id="KW-0804">Transcription</keyword>
<protein>
    <submittedName>
        <fullName evidence="6">AraC family transcriptional regulator</fullName>
    </submittedName>
</protein>
<organism evidence="6 7">
    <name type="scientific">Aliidongia dinghuensis</name>
    <dbReference type="NCBI Taxonomy" id="1867774"/>
    <lineage>
        <taxon>Bacteria</taxon>
        <taxon>Pseudomonadati</taxon>
        <taxon>Pseudomonadota</taxon>
        <taxon>Alphaproteobacteria</taxon>
        <taxon>Rhodospirillales</taxon>
        <taxon>Dongiaceae</taxon>
        <taxon>Aliidongia</taxon>
    </lineage>
</organism>
<dbReference type="SUPFAM" id="SSF46689">
    <property type="entry name" value="Homeodomain-like"/>
    <property type="match status" value="2"/>
</dbReference>
<dbReference type="Pfam" id="PF12833">
    <property type="entry name" value="HTH_18"/>
    <property type="match status" value="1"/>
</dbReference>
<dbReference type="SUPFAM" id="SSF51215">
    <property type="entry name" value="Regulatory protein AraC"/>
    <property type="match status" value="1"/>
</dbReference>
<comment type="caution">
    <text evidence="6">The sequence shown here is derived from an EMBL/GenBank/DDBJ whole genome shotgun (WGS) entry which is preliminary data.</text>
</comment>
<sequence>MGLVSARIHRAIQHRSPIVGIEVLSLTSNLAFPRHVHDHLGIGVIAEGGHRSWSDIGAVEAVAGEIIMVNPGEMHDGLPVAGHIRSWRMLCFEPDLVARELADETPHLPDAVLPMASDPMLAARFLRLFERMREAAPEALAVEEGVLATLMQVMRRHASRPIAVDRRSPVVAKAQRRIDEAPELPVTLAELAALAGTSRFQLLRGFARELGITPHAYLVTRRVGLARRLIRAGHALADVAAAAGFADQSHLNRAFVRQCGVTPGRYRAALA</sequence>
<dbReference type="Proteomes" id="UP000646365">
    <property type="component" value="Unassembled WGS sequence"/>
</dbReference>
<dbReference type="PANTHER" id="PTHR46796">
    <property type="entry name" value="HTH-TYPE TRANSCRIPTIONAL ACTIVATOR RHAS-RELATED"/>
    <property type="match status" value="1"/>
</dbReference>
<dbReference type="InterPro" id="IPR018060">
    <property type="entry name" value="HTH_AraC"/>
</dbReference>
<name>A0A8J2Z065_9PROT</name>
<accession>A0A8J2Z065</accession>
<gene>
    <name evidence="6" type="ORF">GCM10011611_60330</name>
</gene>
<dbReference type="EMBL" id="BMJQ01000023">
    <property type="protein sequence ID" value="GGF45831.1"/>
    <property type="molecule type" value="Genomic_DNA"/>
</dbReference>
<dbReference type="InterPro" id="IPR009057">
    <property type="entry name" value="Homeodomain-like_sf"/>
</dbReference>
<reference evidence="6" key="2">
    <citation type="submission" date="2020-09" db="EMBL/GenBank/DDBJ databases">
        <authorList>
            <person name="Sun Q."/>
            <person name="Zhou Y."/>
        </authorList>
    </citation>
    <scope>NUCLEOTIDE SEQUENCE</scope>
    <source>
        <strain evidence="6">CGMCC 1.15725</strain>
    </source>
</reference>
<evidence type="ECO:0000256" key="2">
    <source>
        <dbReference type="ARBA" id="ARBA00023125"/>
    </source>
</evidence>
<dbReference type="Pfam" id="PF02311">
    <property type="entry name" value="AraC_binding"/>
    <property type="match status" value="1"/>
</dbReference>
<keyword evidence="7" id="KW-1185">Reference proteome</keyword>
<evidence type="ECO:0000259" key="5">
    <source>
        <dbReference type="PROSITE" id="PS01124"/>
    </source>
</evidence>
<keyword evidence="2" id="KW-0238">DNA-binding</keyword>
<keyword evidence="3" id="KW-0010">Activator</keyword>
<dbReference type="GO" id="GO:0003700">
    <property type="term" value="F:DNA-binding transcription factor activity"/>
    <property type="evidence" value="ECO:0007669"/>
    <property type="project" value="InterPro"/>
</dbReference>
<dbReference type="GO" id="GO:0043565">
    <property type="term" value="F:sequence-specific DNA binding"/>
    <property type="evidence" value="ECO:0007669"/>
    <property type="project" value="InterPro"/>
</dbReference>
<dbReference type="PROSITE" id="PS01124">
    <property type="entry name" value="HTH_ARAC_FAMILY_2"/>
    <property type="match status" value="1"/>
</dbReference>
<evidence type="ECO:0000313" key="6">
    <source>
        <dbReference type="EMBL" id="GGF45831.1"/>
    </source>
</evidence>
<dbReference type="PANTHER" id="PTHR46796:SF2">
    <property type="entry name" value="TRANSCRIPTIONAL REGULATORY PROTEIN"/>
    <property type="match status" value="1"/>
</dbReference>
<evidence type="ECO:0000256" key="1">
    <source>
        <dbReference type="ARBA" id="ARBA00023015"/>
    </source>
</evidence>
<dbReference type="InterPro" id="IPR018062">
    <property type="entry name" value="HTH_AraC-typ_CS"/>
</dbReference>
<dbReference type="InterPro" id="IPR003313">
    <property type="entry name" value="AraC-bd"/>
</dbReference>
<proteinExistence type="predicted"/>
<dbReference type="SMART" id="SM00342">
    <property type="entry name" value="HTH_ARAC"/>
    <property type="match status" value="1"/>
</dbReference>
<feature type="domain" description="HTH araC/xylS-type" evidence="5">
    <location>
        <begin position="172"/>
        <end position="269"/>
    </location>
</feature>
<keyword evidence="1" id="KW-0805">Transcription regulation</keyword>
<dbReference type="AlphaFoldDB" id="A0A8J2Z065"/>
<evidence type="ECO:0000256" key="4">
    <source>
        <dbReference type="ARBA" id="ARBA00023163"/>
    </source>
</evidence>
<evidence type="ECO:0000256" key="3">
    <source>
        <dbReference type="ARBA" id="ARBA00023159"/>
    </source>
</evidence>
<dbReference type="InterPro" id="IPR037923">
    <property type="entry name" value="HTH-like"/>
</dbReference>
<reference evidence="6" key="1">
    <citation type="journal article" date="2014" name="Int. J. Syst. Evol. Microbiol.">
        <title>Complete genome sequence of Corynebacterium casei LMG S-19264T (=DSM 44701T), isolated from a smear-ripened cheese.</title>
        <authorList>
            <consortium name="US DOE Joint Genome Institute (JGI-PGF)"/>
            <person name="Walter F."/>
            <person name="Albersmeier A."/>
            <person name="Kalinowski J."/>
            <person name="Ruckert C."/>
        </authorList>
    </citation>
    <scope>NUCLEOTIDE SEQUENCE</scope>
    <source>
        <strain evidence="6">CGMCC 1.15725</strain>
    </source>
</reference>